<protein>
    <submittedName>
        <fullName evidence="1">Uncharacterized protein</fullName>
    </submittedName>
</protein>
<keyword evidence="2" id="KW-1185">Reference proteome</keyword>
<evidence type="ECO:0000313" key="1">
    <source>
        <dbReference type="EMBL" id="VDC32578.1"/>
    </source>
</evidence>
<gene>
    <name evidence="1" type="ORF">FILTAD_02786</name>
</gene>
<dbReference type="Proteomes" id="UP000270468">
    <property type="component" value="Unassembled WGS sequence"/>
</dbReference>
<reference evidence="1 2" key="1">
    <citation type="submission" date="2018-11" db="EMBL/GenBank/DDBJ databases">
        <authorList>
            <person name="Criscuolo A."/>
        </authorList>
    </citation>
    <scope>NUCLEOTIDE SEQUENCE [LARGE SCALE GENOMIC DNA]</scope>
    <source>
        <strain evidence="1">ATB-66</strain>
    </source>
</reference>
<dbReference type="EMBL" id="UXAV01000044">
    <property type="protein sequence ID" value="VDC32578.1"/>
    <property type="molecule type" value="Genomic_DNA"/>
</dbReference>
<proteinExistence type="predicted"/>
<name>A0A3P5XNX2_9BACL</name>
<sequence length="76" mass="8540">MAEIHPTEANDEKHHRGSMLNKILSVGVDGAGRYPETKWALMLYASIWVEPRKLTKALVPCIGKGWGSFSIFKKEL</sequence>
<accession>A0A3P5XNX2</accession>
<evidence type="ECO:0000313" key="2">
    <source>
        <dbReference type="Proteomes" id="UP000270468"/>
    </source>
</evidence>
<dbReference type="AlphaFoldDB" id="A0A3P5XNX2"/>
<organism evidence="1 2">
    <name type="scientific">Filibacter tadaridae</name>
    <dbReference type="NCBI Taxonomy" id="2483811"/>
    <lineage>
        <taxon>Bacteria</taxon>
        <taxon>Bacillati</taxon>
        <taxon>Bacillota</taxon>
        <taxon>Bacilli</taxon>
        <taxon>Bacillales</taxon>
        <taxon>Caryophanaceae</taxon>
        <taxon>Filibacter</taxon>
    </lineage>
</organism>